<evidence type="ECO:0000256" key="1">
    <source>
        <dbReference type="ARBA" id="ARBA00022527"/>
    </source>
</evidence>
<dbReference type="GO" id="GO:0005524">
    <property type="term" value="F:ATP binding"/>
    <property type="evidence" value="ECO:0007669"/>
    <property type="project" value="UniProtKB-UniRule"/>
</dbReference>
<evidence type="ECO:0000259" key="14">
    <source>
        <dbReference type="PROSITE" id="PS50011"/>
    </source>
</evidence>
<dbReference type="GO" id="GO:0004674">
    <property type="term" value="F:protein serine/threonine kinase activity"/>
    <property type="evidence" value="ECO:0007669"/>
    <property type="project" value="UniProtKB-KW"/>
</dbReference>
<evidence type="ECO:0000256" key="4">
    <source>
        <dbReference type="ARBA" id="ARBA00022777"/>
    </source>
</evidence>
<accession>A0AA42ATG5</accession>
<comment type="similarity">
    <text evidence="13">Belongs to the protein kinase superfamily. Ser/Thr protein kinase family. Aurora subfamily.</text>
</comment>
<dbReference type="FunFam" id="3.30.200.20:FF:000042">
    <property type="entry name" value="Aurora kinase A"/>
    <property type="match status" value="1"/>
</dbReference>
<evidence type="ECO:0000256" key="10">
    <source>
        <dbReference type="PIRSR" id="PIRSR630616-3"/>
    </source>
</evidence>
<evidence type="ECO:0000256" key="12">
    <source>
        <dbReference type="RuleBase" id="RU000304"/>
    </source>
</evidence>
<dbReference type="InterPro" id="IPR030616">
    <property type="entry name" value="Aur-like"/>
</dbReference>
<evidence type="ECO:0000256" key="11">
    <source>
        <dbReference type="PROSITE-ProRule" id="PRU10141"/>
    </source>
</evidence>
<feature type="binding site" evidence="9">
    <location>
        <begin position="107"/>
        <end position="109"/>
    </location>
    <ligand>
        <name>ATP</name>
        <dbReference type="ChEBI" id="CHEBI:30616"/>
    </ligand>
</feature>
<dbReference type="PROSITE" id="PS50011">
    <property type="entry name" value="PROTEIN_KINASE_DOM"/>
    <property type="match status" value="1"/>
</dbReference>
<comment type="catalytic activity">
    <reaction evidence="7 13">
        <text>L-seryl-[protein] + ATP = O-phospho-L-seryl-[protein] + ADP + H(+)</text>
        <dbReference type="Rhea" id="RHEA:17989"/>
        <dbReference type="Rhea" id="RHEA-COMP:9863"/>
        <dbReference type="Rhea" id="RHEA-COMP:11604"/>
        <dbReference type="ChEBI" id="CHEBI:15378"/>
        <dbReference type="ChEBI" id="CHEBI:29999"/>
        <dbReference type="ChEBI" id="CHEBI:30616"/>
        <dbReference type="ChEBI" id="CHEBI:83421"/>
        <dbReference type="ChEBI" id="CHEBI:456216"/>
        <dbReference type="EC" id="2.7.11.1"/>
    </reaction>
</comment>
<dbReference type="Proteomes" id="UP001177140">
    <property type="component" value="Unassembled WGS sequence"/>
</dbReference>
<name>A0AA42ATG5_PAPNU</name>
<dbReference type="SMART" id="SM00220">
    <property type="entry name" value="S_TKc"/>
    <property type="match status" value="1"/>
</dbReference>
<dbReference type="FunFam" id="1.10.510.10:FF:000235">
    <property type="entry name" value="Serine/threonine-protein kinase ark1"/>
    <property type="match status" value="1"/>
</dbReference>
<evidence type="ECO:0000313" key="16">
    <source>
        <dbReference type="Proteomes" id="UP001177140"/>
    </source>
</evidence>
<keyword evidence="2 13" id="KW-0808">Transferase</keyword>
<reference evidence="15" key="1">
    <citation type="submission" date="2022-03" db="EMBL/GenBank/DDBJ databases">
        <title>A functionally conserved STORR gene fusion in Papaver species that diverged 16.8 million years ago.</title>
        <authorList>
            <person name="Catania T."/>
        </authorList>
    </citation>
    <scope>NUCLEOTIDE SEQUENCE</scope>
    <source>
        <strain evidence="15">S-191538</strain>
    </source>
</reference>
<dbReference type="Gene3D" id="1.10.510.10">
    <property type="entry name" value="Transferase(Phosphotransferase) domain 1"/>
    <property type="match status" value="1"/>
</dbReference>
<dbReference type="InterPro" id="IPR017441">
    <property type="entry name" value="Protein_kinase_ATP_BS"/>
</dbReference>
<comment type="catalytic activity">
    <reaction evidence="6 13">
        <text>L-threonyl-[protein] + ATP = O-phospho-L-threonyl-[protein] + ADP + H(+)</text>
        <dbReference type="Rhea" id="RHEA:46608"/>
        <dbReference type="Rhea" id="RHEA-COMP:11060"/>
        <dbReference type="Rhea" id="RHEA-COMP:11605"/>
        <dbReference type="ChEBI" id="CHEBI:15378"/>
        <dbReference type="ChEBI" id="CHEBI:30013"/>
        <dbReference type="ChEBI" id="CHEBI:30616"/>
        <dbReference type="ChEBI" id="CHEBI:61977"/>
        <dbReference type="ChEBI" id="CHEBI:456216"/>
        <dbReference type="EC" id="2.7.11.1"/>
    </reaction>
</comment>
<feature type="binding site" evidence="9">
    <location>
        <position position="170"/>
    </location>
    <ligand>
        <name>ATP</name>
        <dbReference type="ChEBI" id="CHEBI:30616"/>
    </ligand>
</feature>
<evidence type="ECO:0000256" key="13">
    <source>
        <dbReference type="RuleBase" id="RU367134"/>
    </source>
</evidence>
<dbReference type="SUPFAM" id="SSF56112">
    <property type="entry name" value="Protein kinase-like (PK-like)"/>
    <property type="match status" value="1"/>
</dbReference>
<dbReference type="CDD" id="cd14007">
    <property type="entry name" value="STKc_Aurora"/>
    <property type="match status" value="1"/>
</dbReference>
<dbReference type="PANTHER" id="PTHR24350">
    <property type="entry name" value="SERINE/THREONINE-PROTEIN KINASE IAL-RELATED"/>
    <property type="match status" value="1"/>
</dbReference>
<dbReference type="InterPro" id="IPR008271">
    <property type="entry name" value="Ser/Thr_kinase_AS"/>
</dbReference>
<dbReference type="PROSITE" id="PS00107">
    <property type="entry name" value="PROTEIN_KINASE_ATP"/>
    <property type="match status" value="1"/>
</dbReference>
<evidence type="ECO:0000313" key="15">
    <source>
        <dbReference type="EMBL" id="MCL7040724.1"/>
    </source>
</evidence>
<keyword evidence="5 9" id="KW-0067">ATP-binding</keyword>
<sequence length="292" mass="33372">MSLSQAMEENQKTEDNPNSGLYDWGLKDFDIGMPLGKGKFGRVYMAREKKSQYVCALKVIYRCQVEKYGLLPQLKREMEIQSTLEHPNILSLYGWFGDDERIFLILEYAAKGELYGLLKKIGHFTEKDTATYIASLSKALAYCHEKNVIHRDIKPENLLLDFEGRLKLADFGWSVQSKDRRQTMCGTLDYLAPEMVANKGHDHSVDTWTMGVLCYEFLFGNPPFEAEKQSETLKRISKIDYSFPPTPHVSVEAKNLVSLLLVKDPLKRLPLSKILEHPWIIKNADPSGACTE</sequence>
<organism evidence="15 16">
    <name type="scientific">Papaver nudicaule</name>
    <name type="common">Iceland poppy</name>
    <dbReference type="NCBI Taxonomy" id="74823"/>
    <lineage>
        <taxon>Eukaryota</taxon>
        <taxon>Viridiplantae</taxon>
        <taxon>Streptophyta</taxon>
        <taxon>Embryophyta</taxon>
        <taxon>Tracheophyta</taxon>
        <taxon>Spermatophyta</taxon>
        <taxon>Magnoliopsida</taxon>
        <taxon>Ranunculales</taxon>
        <taxon>Papaveraceae</taxon>
        <taxon>Papaveroideae</taxon>
        <taxon>Papaver</taxon>
    </lineage>
</organism>
<keyword evidence="16" id="KW-1185">Reference proteome</keyword>
<evidence type="ECO:0000256" key="5">
    <source>
        <dbReference type="ARBA" id="ARBA00022840"/>
    </source>
</evidence>
<gene>
    <name evidence="15" type="ORF">MKW94_014877</name>
</gene>
<comment type="caution">
    <text evidence="15">The sequence shown here is derived from an EMBL/GenBank/DDBJ whole genome shotgun (WGS) entry which is preliminary data.</text>
</comment>
<dbReference type="EC" id="2.7.11.1" evidence="13"/>
<keyword evidence="4 13" id="KW-0418">Kinase</keyword>
<feature type="cross-link" description="Glycyl lysine isopeptide (Lys-Gly) (interchain with G-Cter in SUMO2)" evidence="10">
    <location>
        <position position="154"/>
    </location>
</feature>
<evidence type="ECO:0000256" key="2">
    <source>
        <dbReference type="ARBA" id="ARBA00022679"/>
    </source>
</evidence>
<keyword evidence="3 9" id="KW-0547">Nucleotide-binding</keyword>
<proteinExistence type="inferred from homology"/>
<evidence type="ECO:0000256" key="3">
    <source>
        <dbReference type="ARBA" id="ARBA00022741"/>
    </source>
</evidence>
<feature type="domain" description="Protein kinase" evidence="14">
    <location>
        <begin position="29"/>
        <end position="280"/>
    </location>
</feature>
<evidence type="ECO:0000256" key="6">
    <source>
        <dbReference type="ARBA" id="ARBA00047899"/>
    </source>
</evidence>
<feature type="binding site" evidence="9">
    <location>
        <position position="39"/>
    </location>
    <ligand>
        <name>ATP</name>
        <dbReference type="ChEBI" id="CHEBI:30616"/>
    </ligand>
</feature>
<dbReference type="InterPro" id="IPR011009">
    <property type="entry name" value="Kinase-like_dom_sf"/>
</dbReference>
<dbReference type="InterPro" id="IPR000719">
    <property type="entry name" value="Prot_kinase_dom"/>
</dbReference>
<evidence type="ECO:0000256" key="8">
    <source>
        <dbReference type="PIRSR" id="PIRSR630616-1"/>
    </source>
</evidence>
<dbReference type="AlphaFoldDB" id="A0AA42ATG5"/>
<dbReference type="PIRSF" id="PIRSF000654">
    <property type="entry name" value="Integrin-linked_kinase"/>
    <property type="match status" value="1"/>
</dbReference>
<protein>
    <recommendedName>
        <fullName evidence="13">Aurora kinase</fullName>
        <ecNumber evidence="13">2.7.11.1</ecNumber>
    </recommendedName>
</protein>
<dbReference type="Pfam" id="PF00069">
    <property type="entry name" value="Pkinase"/>
    <property type="match status" value="1"/>
</dbReference>
<evidence type="ECO:0000256" key="9">
    <source>
        <dbReference type="PIRSR" id="PIRSR630616-2"/>
    </source>
</evidence>
<feature type="binding site" evidence="9">
    <location>
        <begin position="156"/>
        <end position="157"/>
    </location>
    <ligand>
        <name>ATP</name>
        <dbReference type="ChEBI" id="CHEBI:30616"/>
    </ligand>
</feature>
<keyword evidence="1 12" id="KW-0723">Serine/threonine-protein kinase</keyword>
<evidence type="ECO:0000256" key="7">
    <source>
        <dbReference type="ARBA" id="ARBA00048679"/>
    </source>
</evidence>
<feature type="binding site" evidence="9 11">
    <location>
        <position position="58"/>
    </location>
    <ligand>
        <name>ATP</name>
        <dbReference type="ChEBI" id="CHEBI:30616"/>
    </ligand>
</feature>
<feature type="active site" description="Proton acceptor" evidence="8">
    <location>
        <position position="152"/>
    </location>
</feature>
<dbReference type="EMBL" id="JAJJMA010215808">
    <property type="protein sequence ID" value="MCL7040724.1"/>
    <property type="molecule type" value="Genomic_DNA"/>
</dbReference>
<dbReference type="PROSITE" id="PS00108">
    <property type="entry name" value="PROTEIN_KINASE_ST"/>
    <property type="match status" value="1"/>
</dbReference>